<evidence type="ECO:0000313" key="4">
    <source>
        <dbReference type="EMBL" id="AKU94837.1"/>
    </source>
</evidence>
<gene>
    <name evidence="4" type="ORF">AKJ09_01501</name>
</gene>
<evidence type="ECO:0000259" key="2">
    <source>
        <dbReference type="SMART" id="SM00897"/>
    </source>
</evidence>
<dbReference type="Proteomes" id="UP000064967">
    <property type="component" value="Chromosome"/>
</dbReference>
<keyword evidence="5" id="KW-1185">Reference proteome</keyword>
<dbReference type="SMART" id="SM01204">
    <property type="entry name" value="FIST_C"/>
    <property type="match status" value="1"/>
</dbReference>
<dbReference type="InterPro" id="IPR013702">
    <property type="entry name" value="FIST_domain_N"/>
</dbReference>
<name>A0A0K1PMU5_9BACT</name>
<feature type="domain" description="FIST" evidence="2">
    <location>
        <begin position="38"/>
        <end position="240"/>
    </location>
</feature>
<dbReference type="SMART" id="SM00897">
    <property type="entry name" value="FIST"/>
    <property type="match status" value="1"/>
</dbReference>
<dbReference type="PANTHER" id="PTHR40252">
    <property type="entry name" value="BLR0328 PROTEIN"/>
    <property type="match status" value="1"/>
</dbReference>
<proteinExistence type="predicted"/>
<accession>A0A0K1PMU5</accession>
<dbReference type="PANTHER" id="PTHR40252:SF2">
    <property type="entry name" value="BLR0328 PROTEIN"/>
    <property type="match status" value="1"/>
</dbReference>
<dbReference type="STRING" id="1391654.AKJ09_01501"/>
<evidence type="ECO:0000313" key="5">
    <source>
        <dbReference type="Proteomes" id="UP000064967"/>
    </source>
</evidence>
<sequence length="392" mass="42596">MSLSTRKAPGMHVLKGHSTKPNGREAVAEATEGWSVQTTLDLILVFNSSEQDPHEVAAAFRERFGDTPFVGCTTAGEHLGDAHFTKALVCIGISSPGIRWAIAAAETLERFDEENARALSDQLFGQLGIQREEVNPQRQFCLLLVDGLSGKEEVLCPLMADALEGMPLVGGSAGDDLKFQRTYLYHGGMAHPSGAVFVLADSKMPFEVIKHQHYTTTTKRLVITKADVPARRVYEMDGVPAIQAYADAIGRPISAINDDVTLSNPLTFVCNDEIYVRSIARIEPDGSMVFFCAIEEGMVLSLGEHEDMTTALRRDVDGLAQRIKGADLLIGCNCILRALEATKLDKHPSLSKIFSDFAGNMIGFDTYGEQLNGLHINQTFVGVAIRGAEAAR</sequence>
<dbReference type="KEGG" id="llu:AKJ09_01501"/>
<dbReference type="Pfam" id="PF10442">
    <property type="entry name" value="FIST_C"/>
    <property type="match status" value="1"/>
</dbReference>
<organism evidence="4 5">
    <name type="scientific">Labilithrix luteola</name>
    <dbReference type="NCBI Taxonomy" id="1391654"/>
    <lineage>
        <taxon>Bacteria</taxon>
        <taxon>Pseudomonadati</taxon>
        <taxon>Myxococcota</taxon>
        <taxon>Polyangia</taxon>
        <taxon>Polyangiales</taxon>
        <taxon>Labilitrichaceae</taxon>
        <taxon>Labilithrix</taxon>
    </lineage>
</organism>
<evidence type="ECO:0008006" key="6">
    <source>
        <dbReference type="Google" id="ProtNLM"/>
    </source>
</evidence>
<feature type="region of interest" description="Disordered" evidence="1">
    <location>
        <begin position="1"/>
        <end position="22"/>
    </location>
</feature>
<dbReference type="EMBL" id="CP012333">
    <property type="protein sequence ID" value="AKU94837.1"/>
    <property type="molecule type" value="Genomic_DNA"/>
</dbReference>
<evidence type="ECO:0000259" key="3">
    <source>
        <dbReference type="SMART" id="SM01204"/>
    </source>
</evidence>
<evidence type="ECO:0000256" key="1">
    <source>
        <dbReference type="SAM" id="MobiDB-lite"/>
    </source>
</evidence>
<feature type="domain" description="FIST C-domain" evidence="3">
    <location>
        <begin position="241"/>
        <end position="373"/>
    </location>
</feature>
<reference evidence="4 5" key="1">
    <citation type="submission" date="2015-08" db="EMBL/GenBank/DDBJ databases">
        <authorList>
            <person name="Babu N.S."/>
            <person name="Beckwith C.J."/>
            <person name="Beseler K.G."/>
            <person name="Brison A."/>
            <person name="Carone J.V."/>
            <person name="Caskin T.P."/>
            <person name="Diamond M."/>
            <person name="Durham M.E."/>
            <person name="Foxe J.M."/>
            <person name="Go M."/>
            <person name="Henderson B.A."/>
            <person name="Jones I.B."/>
            <person name="McGettigan J.A."/>
            <person name="Micheletti S.J."/>
            <person name="Nasrallah M.E."/>
            <person name="Ortiz D."/>
            <person name="Piller C.R."/>
            <person name="Privatt S.R."/>
            <person name="Schneider S.L."/>
            <person name="Sharp S."/>
            <person name="Smith T.C."/>
            <person name="Stanton J.D."/>
            <person name="Ullery H.E."/>
            <person name="Wilson R.J."/>
            <person name="Serrano M.G."/>
            <person name="Buck G."/>
            <person name="Lee V."/>
            <person name="Wang Y."/>
            <person name="Carvalho R."/>
            <person name="Voegtly L."/>
            <person name="Shi R."/>
            <person name="Duckworth R."/>
            <person name="Johnson A."/>
            <person name="Loviza R."/>
            <person name="Walstead R."/>
            <person name="Shah Z."/>
            <person name="Kiflezghi M."/>
            <person name="Wade K."/>
            <person name="Ball S.L."/>
            <person name="Bradley K.W."/>
            <person name="Asai D.J."/>
            <person name="Bowman C.A."/>
            <person name="Russell D.A."/>
            <person name="Pope W.H."/>
            <person name="Jacobs-Sera D."/>
            <person name="Hendrix R.W."/>
            <person name="Hatfull G.F."/>
        </authorList>
    </citation>
    <scope>NUCLEOTIDE SEQUENCE [LARGE SCALE GENOMIC DNA]</scope>
    <source>
        <strain evidence="4 5">DSM 27648</strain>
    </source>
</reference>
<dbReference type="Pfam" id="PF08495">
    <property type="entry name" value="FIST"/>
    <property type="match status" value="1"/>
</dbReference>
<dbReference type="InterPro" id="IPR019494">
    <property type="entry name" value="FIST_C"/>
</dbReference>
<protein>
    <recommendedName>
        <fullName evidence="6">FIST domain containing protein</fullName>
    </recommendedName>
</protein>
<dbReference type="AlphaFoldDB" id="A0A0K1PMU5"/>